<dbReference type="InterPro" id="IPR029066">
    <property type="entry name" value="PLP-binding_barrel"/>
</dbReference>
<keyword evidence="2" id="KW-0663">Pyridoxal phosphate</keyword>
<protein>
    <submittedName>
        <fullName evidence="5">Alanine/ornithine racemase family PLP-dependent enzyme</fullName>
    </submittedName>
</protein>
<gene>
    <name evidence="5" type="ORF">JRV97_05475</name>
</gene>
<dbReference type="SUPFAM" id="SSF51419">
    <property type="entry name" value="PLP-binding barrel"/>
    <property type="match status" value="1"/>
</dbReference>
<dbReference type="Pfam" id="PF01168">
    <property type="entry name" value="Ala_racemase_N"/>
    <property type="match status" value="1"/>
</dbReference>
<dbReference type="Gene3D" id="3.20.20.10">
    <property type="entry name" value="Alanine racemase"/>
    <property type="match status" value="1"/>
</dbReference>
<comment type="cofactor">
    <cofactor evidence="1">
        <name>pyridoxal 5'-phosphate</name>
        <dbReference type="ChEBI" id="CHEBI:597326"/>
    </cofactor>
</comment>
<evidence type="ECO:0000313" key="6">
    <source>
        <dbReference type="Proteomes" id="UP001232493"/>
    </source>
</evidence>
<sequence>MYPVLHIYPERIKHNAKNIKKLCDNRGIMVTGVTKVVSANIDVAKAMLDAGITSLGDSRIQNIIYMKENGIDAEFMLLRIPMKSELELVVEHVDITLVSELKTVEWLNEIAKEKNKIQNIIYMVDVGDLREGVWYENAVEEIIEVQKYDNICLKGIGTNLGCFGGVLPSVKNMNILLEVKNEIEEILSRKLDIISGGNSAALPLIENGILPDGINHFRLGESIICGTDVTNNRNVPGNRQDTVILEAQIIELKEKPSVPVGEIGFDAFGRKPVFEDKGKRLKAILAIGEQDISPDGLIPIDEKIEVLHSSSDHTIVDLTDSEYEYKLGDTIKFRMSYGCLLKAITSKYVEKVIEK</sequence>
<evidence type="ECO:0000313" key="5">
    <source>
        <dbReference type="EMBL" id="WGS66000.1"/>
    </source>
</evidence>
<evidence type="ECO:0000256" key="3">
    <source>
        <dbReference type="ARBA" id="ARBA00023235"/>
    </source>
</evidence>
<dbReference type="RefSeq" id="WP_281000939.1">
    <property type="nucleotide sequence ID" value="NZ_CP069362.1"/>
</dbReference>
<organism evidence="5 6">
    <name type="scientific">Marinitoga aeolica</name>
    <dbReference type="NCBI Taxonomy" id="2809031"/>
    <lineage>
        <taxon>Bacteria</taxon>
        <taxon>Thermotogati</taxon>
        <taxon>Thermotogota</taxon>
        <taxon>Thermotogae</taxon>
        <taxon>Petrotogales</taxon>
        <taxon>Petrotogaceae</taxon>
        <taxon>Marinitoga</taxon>
    </lineage>
</organism>
<evidence type="ECO:0000256" key="1">
    <source>
        <dbReference type="ARBA" id="ARBA00001933"/>
    </source>
</evidence>
<reference evidence="5 6" key="1">
    <citation type="submission" date="2021-02" db="EMBL/GenBank/DDBJ databases">
        <title>Characterization of Marinitoga sp. nov. str. BP5-C20A.</title>
        <authorList>
            <person name="Erauso G."/>
            <person name="Postec A."/>
        </authorList>
    </citation>
    <scope>NUCLEOTIDE SEQUENCE [LARGE SCALE GENOMIC DNA]</scope>
    <source>
        <strain evidence="5 6">BP5-C20A</strain>
    </source>
</reference>
<name>A0ABY8PTQ5_9BACT</name>
<dbReference type="InterPro" id="IPR001608">
    <property type="entry name" value="Ala_racemase_N"/>
</dbReference>
<dbReference type="PANTHER" id="PTHR30511">
    <property type="entry name" value="ALANINE RACEMASE"/>
    <property type="match status" value="1"/>
</dbReference>
<dbReference type="EMBL" id="CP069362">
    <property type="protein sequence ID" value="WGS66000.1"/>
    <property type="molecule type" value="Genomic_DNA"/>
</dbReference>
<dbReference type="CDD" id="cd06815">
    <property type="entry name" value="PLPDE_III_AR_like_1"/>
    <property type="match status" value="1"/>
</dbReference>
<accession>A0ABY8PTQ5</accession>
<dbReference type="Proteomes" id="UP001232493">
    <property type="component" value="Chromosome"/>
</dbReference>
<dbReference type="PANTHER" id="PTHR30511:SF3">
    <property type="entry name" value="LYSINE RACEMASE"/>
    <property type="match status" value="1"/>
</dbReference>
<proteinExistence type="predicted"/>
<evidence type="ECO:0000259" key="4">
    <source>
        <dbReference type="Pfam" id="PF01168"/>
    </source>
</evidence>
<keyword evidence="3" id="KW-0413">Isomerase</keyword>
<keyword evidence="6" id="KW-1185">Reference proteome</keyword>
<feature type="domain" description="Alanine racemase N-terminal" evidence="4">
    <location>
        <begin position="10"/>
        <end position="222"/>
    </location>
</feature>
<evidence type="ECO:0000256" key="2">
    <source>
        <dbReference type="ARBA" id="ARBA00022898"/>
    </source>
</evidence>
<dbReference type="InterPro" id="IPR000821">
    <property type="entry name" value="Ala_racemase"/>
</dbReference>